<organism evidence="5 6">
    <name type="scientific">Bradyrhizobium algeriense</name>
    <dbReference type="NCBI Taxonomy" id="634784"/>
    <lineage>
        <taxon>Bacteria</taxon>
        <taxon>Pseudomonadati</taxon>
        <taxon>Pseudomonadota</taxon>
        <taxon>Alphaproteobacteria</taxon>
        <taxon>Hyphomicrobiales</taxon>
        <taxon>Nitrobacteraceae</taxon>
        <taxon>Bradyrhizobium</taxon>
    </lineage>
</organism>
<keyword evidence="4" id="KW-0411">Iron-sulfur</keyword>
<dbReference type="InterPro" id="IPR052571">
    <property type="entry name" value="Mt_RNA_Methyltransferase"/>
</dbReference>
<protein>
    <submittedName>
        <fullName evidence="5">Ribosomal protein RSM22 (Predicted rRNA methylase)</fullName>
    </submittedName>
</protein>
<dbReference type="InterPro" id="IPR015324">
    <property type="entry name" value="Ribosomal_Rsm22-like"/>
</dbReference>
<sequence>MIFLPFSPCGRRWREAPDEGYLSTKTQLAERYPSPDTNALPRVRATLSHKGRGKEHEMTSPDLPAELKAALDGKLRGFSRSDAAGRAASISKTYRGGGNSGAIRSEADALAYALARMPATYAAVIASLNALVEIRPDFAPNSLLDIGAGPGTATWAATEAFPSLRDFTLLDANDALRALALDLVSDSFRLRDLSYERGEARAALAKADAADLVMASYMIGEISDTEQRALAELMWAKTHDTLLVVEPGTPAGYARIIALREHLIALGAHVAAPCPHDGRCPLQTPDWCHFTQRLQRSRAHKQVKGAELPFEDEKFAYVALTRELVETRPSRVLAQPAVTKVEIAAKLCTPEGLVLTKVPRRAKADYAAARRWRWGDAVN</sequence>
<proteinExistence type="predicted"/>
<dbReference type="Pfam" id="PF09243">
    <property type="entry name" value="Rsm22"/>
    <property type="match status" value="1"/>
</dbReference>
<keyword evidence="3" id="KW-0408">Iron</keyword>
<evidence type="ECO:0000313" key="5">
    <source>
        <dbReference type="EMBL" id="MEH2557786.1"/>
    </source>
</evidence>
<keyword evidence="5" id="KW-0687">Ribonucleoprotein</keyword>
<dbReference type="Gene3D" id="3.40.50.150">
    <property type="entry name" value="Vaccinia Virus protein VP39"/>
    <property type="match status" value="1"/>
</dbReference>
<dbReference type="PANTHER" id="PTHR13184:SF5">
    <property type="entry name" value="METHYLTRANSFERASE-LIKE PROTEIN 17, MITOCHONDRIAL"/>
    <property type="match status" value="1"/>
</dbReference>
<reference evidence="5 6" key="1">
    <citation type="submission" date="2024-02" db="EMBL/GenBank/DDBJ databases">
        <title>Adaptive strategies in a cosmopolitan and abundant soil bacterium.</title>
        <authorList>
            <person name="Carini P."/>
        </authorList>
    </citation>
    <scope>NUCLEOTIDE SEQUENCE [LARGE SCALE GENOMIC DNA]</scope>
    <source>
        <strain evidence="5 6">AZCC 1608</strain>
    </source>
</reference>
<keyword evidence="1" id="KW-0479">Metal-binding</keyword>
<keyword evidence="5" id="KW-0808">Transferase</keyword>
<evidence type="ECO:0000256" key="1">
    <source>
        <dbReference type="ARBA" id="ARBA00022723"/>
    </source>
</evidence>
<dbReference type="GO" id="GO:0005840">
    <property type="term" value="C:ribosome"/>
    <property type="evidence" value="ECO:0007669"/>
    <property type="project" value="UniProtKB-KW"/>
</dbReference>
<evidence type="ECO:0000256" key="4">
    <source>
        <dbReference type="ARBA" id="ARBA00023014"/>
    </source>
</evidence>
<name>A0ABU8BGT9_9BRAD</name>
<dbReference type="InterPro" id="IPR029063">
    <property type="entry name" value="SAM-dependent_MTases_sf"/>
</dbReference>
<keyword evidence="2" id="KW-0809">Transit peptide</keyword>
<gene>
    <name evidence="5" type="ORF">V1286_005315</name>
</gene>
<accession>A0ABU8BGT9</accession>
<dbReference type="Proteomes" id="UP001364224">
    <property type="component" value="Unassembled WGS sequence"/>
</dbReference>
<comment type="caution">
    <text evidence="5">The sequence shown here is derived from an EMBL/GenBank/DDBJ whole genome shotgun (WGS) entry which is preliminary data.</text>
</comment>
<dbReference type="PANTHER" id="PTHR13184">
    <property type="entry name" value="37S RIBOSOMAL PROTEIN S22"/>
    <property type="match status" value="1"/>
</dbReference>
<dbReference type="SUPFAM" id="SSF53335">
    <property type="entry name" value="S-adenosyl-L-methionine-dependent methyltransferases"/>
    <property type="match status" value="1"/>
</dbReference>
<evidence type="ECO:0000313" key="6">
    <source>
        <dbReference type="Proteomes" id="UP001364224"/>
    </source>
</evidence>
<dbReference type="GO" id="GO:0008168">
    <property type="term" value="F:methyltransferase activity"/>
    <property type="evidence" value="ECO:0007669"/>
    <property type="project" value="UniProtKB-KW"/>
</dbReference>
<dbReference type="GO" id="GO:0032259">
    <property type="term" value="P:methylation"/>
    <property type="evidence" value="ECO:0007669"/>
    <property type="project" value="UniProtKB-KW"/>
</dbReference>
<dbReference type="EMBL" id="JAZHRV010000001">
    <property type="protein sequence ID" value="MEH2557786.1"/>
    <property type="molecule type" value="Genomic_DNA"/>
</dbReference>
<keyword evidence="5" id="KW-0689">Ribosomal protein</keyword>
<evidence type="ECO:0000256" key="2">
    <source>
        <dbReference type="ARBA" id="ARBA00022946"/>
    </source>
</evidence>
<keyword evidence="5" id="KW-0489">Methyltransferase</keyword>
<evidence type="ECO:0000256" key="3">
    <source>
        <dbReference type="ARBA" id="ARBA00023004"/>
    </source>
</evidence>
<keyword evidence="6" id="KW-1185">Reference proteome</keyword>